<dbReference type="InterPro" id="IPR007466">
    <property type="entry name" value="Peptidyl-Arg-deiminase_porph"/>
</dbReference>
<evidence type="ECO:0000256" key="1">
    <source>
        <dbReference type="ARBA" id="ARBA00022801"/>
    </source>
</evidence>
<evidence type="ECO:0000313" key="4">
    <source>
        <dbReference type="Proteomes" id="UP000427906"/>
    </source>
</evidence>
<dbReference type="HAMAP" id="MF_01841">
    <property type="entry name" value="Agmatine_deimin"/>
    <property type="match status" value="1"/>
</dbReference>
<dbReference type="Proteomes" id="UP000427906">
    <property type="component" value="Chromosome"/>
</dbReference>
<evidence type="ECO:0000313" key="3">
    <source>
        <dbReference type="EMBL" id="BBO71135.1"/>
    </source>
</evidence>
<keyword evidence="1 2" id="KW-0378">Hydrolase</keyword>
<protein>
    <recommendedName>
        <fullName evidence="2">Putative agmatine deiminase</fullName>
        <ecNumber evidence="2">3.5.3.12</ecNumber>
    </recommendedName>
    <alternativeName>
        <fullName evidence="2">Agmatine iminohydrolase</fullName>
    </alternativeName>
</protein>
<dbReference type="EC" id="3.5.3.12" evidence="2"/>
<dbReference type="Pfam" id="PF04371">
    <property type="entry name" value="PAD_porph"/>
    <property type="match status" value="1"/>
</dbReference>
<dbReference type="GO" id="GO:0004668">
    <property type="term" value="F:protein-arginine deiminase activity"/>
    <property type="evidence" value="ECO:0007669"/>
    <property type="project" value="InterPro"/>
</dbReference>
<dbReference type="EMBL" id="AP021874">
    <property type="protein sequence ID" value="BBO71135.1"/>
    <property type="molecule type" value="Genomic_DNA"/>
</dbReference>
<feature type="active site" description="Amidino-cysteine intermediate" evidence="2">
    <location>
        <position position="329"/>
    </location>
</feature>
<dbReference type="GO" id="GO:0009446">
    <property type="term" value="P:putrescine biosynthetic process"/>
    <property type="evidence" value="ECO:0007669"/>
    <property type="project" value="InterPro"/>
</dbReference>
<organism evidence="3 4">
    <name type="scientific">Desulfosarcina alkanivorans</name>
    <dbReference type="NCBI Taxonomy" id="571177"/>
    <lineage>
        <taxon>Bacteria</taxon>
        <taxon>Pseudomonadati</taxon>
        <taxon>Thermodesulfobacteriota</taxon>
        <taxon>Desulfobacteria</taxon>
        <taxon>Desulfobacterales</taxon>
        <taxon>Desulfosarcinaceae</taxon>
        <taxon>Desulfosarcina</taxon>
    </lineage>
</organism>
<dbReference type="AlphaFoldDB" id="A0A5K7YS01"/>
<keyword evidence="4" id="KW-1185">Reference proteome</keyword>
<name>A0A5K7YS01_9BACT</name>
<comment type="similarity">
    <text evidence="2">Belongs to the agmatine deiminase family.</text>
</comment>
<dbReference type="NCBIfam" id="TIGR03380">
    <property type="entry name" value="agmatine_aguA"/>
    <property type="match status" value="1"/>
</dbReference>
<dbReference type="InterPro" id="IPR017754">
    <property type="entry name" value="Agmatine_deiminase"/>
</dbReference>
<sequence length="341" mass="38028">MLWPERGDTWRMGAKPAQASFVAVIEAISAFEPVTVGAGHRQWENARARLPEAVRVVEMASDDAWMRDVGPTFVVNPSGSLRGVDWQFNAWGGLDGGLYFPWSRDSRVAAKVLEIENADRYRAPLVMEGGSFHVDGQGTLITTRECLLNRNRNPGWDQEQIEACLRDYLNLKKVIWLDRGVFQDETDGHVDNLCCFIKAGEVLLTWTDDPGDPQYEISRQAVEVLSSERDARGRALTVHKIHQPDPMTISPEECEGLDASETAKPRRAGDRLAASYVNFYMANGGIVMPIFNDPRDQDAVALLTRLFPERQVTAVRSREILLGGGNIHCITQQVPLAADRP</sequence>
<dbReference type="KEGG" id="dalk:DSCA_50650"/>
<dbReference type="NCBIfam" id="NF010070">
    <property type="entry name" value="PRK13551.1"/>
    <property type="match status" value="1"/>
</dbReference>
<evidence type="ECO:0000256" key="2">
    <source>
        <dbReference type="HAMAP-Rule" id="MF_01841"/>
    </source>
</evidence>
<dbReference type="Gene3D" id="3.75.10.10">
    <property type="entry name" value="L-arginine/glycine Amidinotransferase, Chain A"/>
    <property type="match status" value="1"/>
</dbReference>
<proteinExistence type="inferred from homology"/>
<reference evidence="3 4" key="1">
    <citation type="submission" date="2019-11" db="EMBL/GenBank/DDBJ databases">
        <title>Comparative genomics of hydrocarbon-degrading Desulfosarcina strains.</title>
        <authorList>
            <person name="Watanabe M."/>
            <person name="Kojima H."/>
            <person name="Fukui M."/>
        </authorList>
    </citation>
    <scope>NUCLEOTIDE SEQUENCE [LARGE SCALE GENOMIC DNA]</scope>
    <source>
        <strain evidence="3 4">PL12</strain>
    </source>
</reference>
<dbReference type="GO" id="GO:0047632">
    <property type="term" value="F:agmatine deiminase activity"/>
    <property type="evidence" value="ECO:0007669"/>
    <property type="project" value="UniProtKB-UniRule"/>
</dbReference>
<gene>
    <name evidence="3" type="primary">aguA1</name>
    <name evidence="2" type="synonym">aguA</name>
    <name evidence="3" type="ORF">DSCA_50650</name>
</gene>
<dbReference type="PANTHER" id="PTHR31377:SF0">
    <property type="entry name" value="AGMATINE DEIMINASE-RELATED"/>
    <property type="match status" value="1"/>
</dbReference>
<accession>A0A5K7YS01</accession>
<dbReference type="PANTHER" id="PTHR31377">
    <property type="entry name" value="AGMATINE DEIMINASE-RELATED"/>
    <property type="match status" value="1"/>
</dbReference>
<comment type="catalytic activity">
    <reaction evidence="2">
        <text>agmatine + H2O = N-carbamoylputrescine + NH4(+)</text>
        <dbReference type="Rhea" id="RHEA:18037"/>
        <dbReference type="ChEBI" id="CHEBI:15377"/>
        <dbReference type="ChEBI" id="CHEBI:28938"/>
        <dbReference type="ChEBI" id="CHEBI:58145"/>
        <dbReference type="ChEBI" id="CHEBI:58318"/>
        <dbReference type="EC" id="3.5.3.12"/>
    </reaction>
</comment>
<dbReference type="SUPFAM" id="SSF55909">
    <property type="entry name" value="Pentein"/>
    <property type="match status" value="1"/>
</dbReference>